<dbReference type="InterPro" id="IPR011146">
    <property type="entry name" value="HIT-like"/>
</dbReference>
<dbReference type="PANTHER" id="PTHR46648">
    <property type="entry name" value="HIT FAMILY PROTEIN 1"/>
    <property type="match status" value="1"/>
</dbReference>
<proteinExistence type="predicted"/>
<dbReference type="Gene3D" id="3.30.428.10">
    <property type="entry name" value="HIT-like"/>
    <property type="match status" value="1"/>
</dbReference>
<gene>
    <name evidence="3" type="ORF">JMF97_06685</name>
</gene>
<dbReference type="RefSeq" id="WP_203220696.1">
    <property type="nucleotide sequence ID" value="NZ_JAETXL010000002.1"/>
</dbReference>
<dbReference type="Pfam" id="PF01230">
    <property type="entry name" value="HIT"/>
    <property type="match status" value="1"/>
</dbReference>
<dbReference type="InterPro" id="IPR029057">
    <property type="entry name" value="PRTase-like"/>
</dbReference>
<dbReference type="SUPFAM" id="SSF54197">
    <property type="entry name" value="HIT-like"/>
    <property type="match status" value="1"/>
</dbReference>
<dbReference type="EMBL" id="JAETXL010000002">
    <property type="protein sequence ID" value="MBL6275845.1"/>
    <property type="molecule type" value="Genomic_DNA"/>
</dbReference>
<dbReference type="Pfam" id="PF10137">
    <property type="entry name" value="CAP12-PCTIR_TIR"/>
    <property type="match status" value="1"/>
</dbReference>
<organism evidence="3 4">
    <name type="scientific">Micromonospora fiedleri</name>
    <dbReference type="NCBI Taxonomy" id="1157498"/>
    <lineage>
        <taxon>Bacteria</taxon>
        <taxon>Bacillati</taxon>
        <taxon>Actinomycetota</taxon>
        <taxon>Actinomycetes</taxon>
        <taxon>Micromonosporales</taxon>
        <taxon>Micromonosporaceae</taxon>
        <taxon>Micromonospora</taxon>
    </lineage>
</organism>
<keyword evidence="4" id="KW-1185">Reference proteome</keyword>
<evidence type="ECO:0000313" key="3">
    <source>
        <dbReference type="EMBL" id="MBL6275845.1"/>
    </source>
</evidence>
<dbReference type="PROSITE" id="PS51084">
    <property type="entry name" value="HIT_2"/>
    <property type="match status" value="1"/>
</dbReference>
<protein>
    <submittedName>
        <fullName evidence="3">Nucleotide-binding protein</fullName>
    </submittedName>
</protein>
<sequence>MSFVFVASSVEGKPYAEVVARLIAGHGGRPLLWWSQTAFPVGVTLVESLFEISSRVDSAIIVMTPDDETLRRGVKSYSPGQNVLLEYGLFAGRLGRSRVAVVTIGDPRMPSDLEGVHHVRLPPLPPDSDVESYSAIEAAPRIIPWLQALDAGSSDGMRIASLVSRLAPGAKPAHRIRIKSRILCEQVDPDDFPRLTAEHLEHLLLKYTYRPDDHQEVGYSKRTNVSAYLDLSGLPAGSPDERDLAGHLARYVAELISDGGLRPTVIAISKLASQGLLRTAAQRLSIPLIMVSPYGPNADAPIEGFFEPGDRAILLHDVALSGQHLVDCIVTLRSHGLTANDLVTLTRHRAADGSLPALMRENRINVHCASLLLPEKGRVLSGMPSVDNDSPAVIPCVLCDVIQNKDGVPVRAMFDRDELPTEILRETQNFALIADVAPLMPGHALLVSKRHAISMSKCSPQELAELDVFRREAAEILAAAYSRDVVAFEHGLCNRSKMANCGIDHAHMHLVPLGFSLRPMLTQDFAPRQLRSLESLPEAAAWRDEYLLLIEDADVVQLVFTETPTRQYFRRVVSAITGRDVWNWNDEVLLRENREAREWILGVHQVFNGSAGQS</sequence>
<dbReference type="InterPro" id="IPR019302">
    <property type="entry name" value="CAP12/PCTIR_TIR_dom"/>
</dbReference>
<feature type="domain" description="HIT" evidence="2">
    <location>
        <begin position="410"/>
        <end position="520"/>
    </location>
</feature>
<accession>A0ABS1ULR0</accession>
<feature type="short sequence motif" description="Histidine triad motif" evidence="1">
    <location>
        <begin position="505"/>
        <end position="509"/>
    </location>
</feature>
<name>A0ABS1ULR0_9ACTN</name>
<comment type="caution">
    <text evidence="3">The sequence shown here is derived from an EMBL/GenBank/DDBJ whole genome shotgun (WGS) entry which is preliminary data.</text>
</comment>
<evidence type="ECO:0000259" key="2">
    <source>
        <dbReference type="PROSITE" id="PS51084"/>
    </source>
</evidence>
<dbReference type="Proteomes" id="UP000661193">
    <property type="component" value="Unassembled WGS sequence"/>
</dbReference>
<evidence type="ECO:0000256" key="1">
    <source>
        <dbReference type="PROSITE-ProRule" id="PRU00464"/>
    </source>
</evidence>
<dbReference type="InterPro" id="IPR001310">
    <property type="entry name" value="Histidine_triad_HIT"/>
</dbReference>
<dbReference type="PANTHER" id="PTHR46648:SF1">
    <property type="entry name" value="ADENOSINE 5'-MONOPHOSPHORAMIDASE HNT1"/>
    <property type="match status" value="1"/>
</dbReference>
<dbReference type="InterPro" id="IPR036265">
    <property type="entry name" value="HIT-like_sf"/>
</dbReference>
<dbReference type="Gene3D" id="3.40.50.2020">
    <property type="match status" value="1"/>
</dbReference>
<evidence type="ECO:0000313" key="4">
    <source>
        <dbReference type="Proteomes" id="UP000661193"/>
    </source>
</evidence>
<reference evidence="3 4" key="1">
    <citation type="submission" date="2021-01" db="EMBL/GenBank/DDBJ databases">
        <title>Genome sequencing of Micromonospora fiedleri MG-37.</title>
        <authorList>
            <person name="Moreland P.E.J."/>
            <person name="Stach J.E.M."/>
        </authorList>
    </citation>
    <scope>NUCLEOTIDE SEQUENCE [LARGE SCALE GENOMIC DNA]</scope>
    <source>
        <strain evidence="3 4">MG-37</strain>
    </source>
</reference>